<dbReference type="AlphaFoldDB" id="A0A917W493"/>
<sequence length="296" mass="33419">MIKALFIILIVIVIIAVCIAAVSAAAKIRFRKEAKELAAGLLNGASTNGVGKIREEDLSALPRPVRTWLENAHIVGKERIITVRLKQKGRMRIKPGGAWMPALAEQYFRADEPGFIWLATVKMNSFLHLSGLDRYLDGRGKMKISLLSLFPVVNSAGYEIDVSTLLRYLAEMPWFPTAALNPYISWEAIDASSARAAMSYKGIEASEIFFFNEQGDPVRFAAKRYRETGGKYVLSDWGGVNTAFKEFNGVRIPCRSEIVWKKETEDFDWYKLEITDVDYNLPVVYFFCPDKLIIVF</sequence>
<evidence type="ECO:0000313" key="2">
    <source>
        <dbReference type="Proteomes" id="UP000654670"/>
    </source>
</evidence>
<dbReference type="EMBL" id="BMOK01000013">
    <property type="protein sequence ID" value="GGL61216.1"/>
    <property type="molecule type" value="Genomic_DNA"/>
</dbReference>
<comment type="caution">
    <text evidence="1">The sequence shown here is derived from an EMBL/GenBank/DDBJ whole genome shotgun (WGS) entry which is preliminary data.</text>
</comment>
<reference evidence="1" key="2">
    <citation type="submission" date="2020-09" db="EMBL/GenBank/DDBJ databases">
        <authorList>
            <person name="Sun Q."/>
            <person name="Ohkuma M."/>
        </authorList>
    </citation>
    <scope>NUCLEOTIDE SEQUENCE</scope>
    <source>
        <strain evidence="1">JCM 15325</strain>
    </source>
</reference>
<gene>
    <name evidence="1" type="ORF">GCM10007968_26520</name>
</gene>
<dbReference type="InterPro" id="IPR046674">
    <property type="entry name" value="DUF6544"/>
</dbReference>
<dbReference type="Proteomes" id="UP000654670">
    <property type="component" value="Unassembled WGS sequence"/>
</dbReference>
<reference evidence="1" key="1">
    <citation type="journal article" date="2014" name="Int. J. Syst. Evol. Microbiol.">
        <title>Complete genome sequence of Corynebacterium casei LMG S-19264T (=DSM 44701T), isolated from a smear-ripened cheese.</title>
        <authorList>
            <consortium name="US DOE Joint Genome Institute (JGI-PGF)"/>
            <person name="Walter F."/>
            <person name="Albersmeier A."/>
            <person name="Kalinowski J."/>
            <person name="Ruckert C."/>
        </authorList>
    </citation>
    <scope>NUCLEOTIDE SEQUENCE</scope>
    <source>
        <strain evidence="1">JCM 15325</strain>
    </source>
</reference>
<keyword evidence="2" id="KW-1185">Reference proteome</keyword>
<organism evidence="1 2">
    <name type="scientific">Sporolactobacillus putidus</name>
    <dbReference type="NCBI Taxonomy" id="492735"/>
    <lineage>
        <taxon>Bacteria</taxon>
        <taxon>Bacillati</taxon>
        <taxon>Bacillota</taxon>
        <taxon>Bacilli</taxon>
        <taxon>Bacillales</taxon>
        <taxon>Sporolactobacillaceae</taxon>
        <taxon>Sporolactobacillus</taxon>
    </lineage>
</organism>
<proteinExistence type="predicted"/>
<dbReference type="Pfam" id="PF20181">
    <property type="entry name" value="DUF6544"/>
    <property type="match status" value="1"/>
</dbReference>
<accession>A0A917W493</accession>
<protein>
    <submittedName>
        <fullName evidence="1">Uncharacterized protein</fullName>
    </submittedName>
</protein>
<evidence type="ECO:0000313" key="1">
    <source>
        <dbReference type="EMBL" id="GGL61216.1"/>
    </source>
</evidence>
<dbReference type="RefSeq" id="WP_188804145.1">
    <property type="nucleotide sequence ID" value="NZ_BMOK01000013.1"/>
</dbReference>
<name>A0A917W493_9BACL</name>